<dbReference type="AlphaFoldDB" id="A0A0D0DDA2"/>
<gene>
    <name evidence="3" type="ORF">PAXRUDRAFT_85278</name>
</gene>
<keyword evidence="2" id="KW-0812">Transmembrane</keyword>
<keyword evidence="4" id="KW-1185">Reference proteome</keyword>
<sequence length="54" mass="5953">PSTPARKGPNPLLFLGLSLVSCGAFFLVVKYREATHPASKQPRHHDNPLVPPRH</sequence>
<reference evidence="3 4" key="1">
    <citation type="submission" date="2014-04" db="EMBL/GenBank/DDBJ databases">
        <authorList>
            <consortium name="DOE Joint Genome Institute"/>
            <person name="Kuo A."/>
            <person name="Kohler A."/>
            <person name="Jargeat P."/>
            <person name="Nagy L.G."/>
            <person name="Floudas D."/>
            <person name="Copeland A."/>
            <person name="Barry K.W."/>
            <person name="Cichocki N."/>
            <person name="Veneault-Fourrey C."/>
            <person name="LaButti K."/>
            <person name="Lindquist E.A."/>
            <person name="Lipzen A."/>
            <person name="Lundell T."/>
            <person name="Morin E."/>
            <person name="Murat C."/>
            <person name="Sun H."/>
            <person name="Tunlid A."/>
            <person name="Henrissat B."/>
            <person name="Grigoriev I.V."/>
            <person name="Hibbett D.S."/>
            <person name="Martin F."/>
            <person name="Nordberg H.P."/>
            <person name="Cantor M.N."/>
            <person name="Hua S.X."/>
        </authorList>
    </citation>
    <scope>NUCLEOTIDE SEQUENCE [LARGE SCALE GENOMIC DNA]</scope>
    <source>
        <strain evidence="3 4">Ve08.2h10</strain>
    </source>
</reference>
<organism evidence="3 4">
    <name type="scientific">Paxillus rubicundulus Ve08.2h10</name>
    <dbReference type="NCBI Taxonomy" id="930991"/>
    <lineage>
        <taxon>Eukaryota</taxon>
        <taxon>Fungi</taxon>
        <taxon>Dikarya</taxon>
        <taxon>Basidiomycota</taxon>
        <taxon>Agaricomycotina</taxon>
        <taxon>Agaricomycetes</taxon>
        <taxon>Agaricomycetidae</taxon>
        <taxon>Boletales</taxon>
        <taxon>Paxilineae</taxon>
        <taxon>Paxillaceae</taxon>
        <taxon>Paxillus</taxon>
    </lineage>
</organism>
<evidence type="ECO:0000313" key="4">
    <source>
        <dbReference type="Proteomes" id="UP000054538"/>
    </source>
</evidence>
<dbReference type="Proteomes" id="UP000054538">
    <property type="component" value="Unassembled WGS sequence"/>
</dbReference>
<evidence type="ECO:0000313" key="3">
    <source>
        <dbReference type="EMBL" id="KIK82286.1"/>
    </source>
</evidence>
<dbReference type="EMBL" id="KN825647">
    <property type="protein sequence ID" value="KIK82286.1"/>
    <property type="molecule type" value="Genomic_DNA"/>
</dbReference>
<dbReference type="InParanoid" id="A0A0D0DDA2"/>
<name>A0A0D0DDA2_9AGAM</name>
<reference evidence="4" key="2">
    <citation type="submission" date="2015-01" db="EMBL/GenBank/DDBJ databases">
        <title>Evolutionary Origins and Diversification of the Mycorrhizal Mutualists.</title>
        <authorList>
            <consortium name="DOE Joint Genome Institute"/>
            <consortium name="Mycorrhizal Genomics Consortium"/>
            <person name="Kohler A."/>
            <person name="Kuo A."/>
            <person name="Nagy L.G."/>
            <person name="Floudas D."/>
            <person name="Copeland A."/>
            <person name="Barry K.W."/>
            <person name="Cichocki N."/>
            <person name="Veneault-Fourrey C."/>
            <person name="LaButti K."/>
            <person name="Lindquist E.A."/>
            <person name="Lipzen A."/>
            <person name="Lundell T."/>
            <person name="Morin E."/>
            <person name="Murat C."/>
            <person name="Riley R."/>
            <person name="Ohm R."/>
            <person name="Sun H."/>
            <person name="Tunlid A."/>
            <person name="Henrissat B."/>
            <person name="Grigoriev I.V."/>
            <person name="Hibbett D.S."/>
            <person name="Martin F."/>
        </authorList>
    </citation>
    <scope>NUCLEOTIDE SEQUENCE [LARGE SCALE GENOMIC DNA]</scope>
    <source>
        <strain evidence="4">Ve08.2h10</strain>
    </source>
</reference>
<proteinExistence type="predicted"/>
<feature type="non-terminal residue" evidence="3">
    <location>
        <position position="1"/>
    </location>
</feature>
<feature type="transmembrane region" description="Helical" evidence="2">
    <location>
        <begin position="12"/>
        <end position="31"/>
    </location>
</feature>
<dbReference type="OrthoDB" id="2779451at2759"/>
<feature type="region of interest" description="Disordered" evidence="1">
    <location>
        <begin position="35"/>
        <end position="54"/>
    </location>
</feature>
<dbReference type="HOGENOM" id="CLU_208061_0_0_1"/>
<keyword evidence="2" id="KW-1133">Transmembrane helix</keyword>
<feature type="non-terminal residue" evidence="3">
    <location>
        <position position="54"/>
    </location>
</feature>
<keyword evidence="2" id="KW-0472">Membrane</keyword>
<accession>A0A0D0DDA2</accession>
<evidence type="ECO:0000256" key="2">
    <source>
        <dbReference type="SAM" id="Phobius"/>
    </source>
</evidence>
<protein>
    <submittedName>
        <fullName evidence="3">Uncharacterized protein</fullName>
    </submittedName>
</protein>
<evidence type="ECO:0000256" key="1">
    <source>
        <dbReference type="SAM" id="MobiDB-lite"/>
    </source>
</evidence>